<proteinExistence type="predicted"/>
<feature type="transmembrane region" description="Helical" evidence="1">
    <location>
        <begin position="83"/>
        <end position="105"/>
    </location>
</feature>
<reference evidence="2" key="1">
    <citation type="journal article" date="2015" name="Nature">
        <title>Complex archaea that bridge the gap between prokaryotes and eukaryotes.</title>
        <authorList>
            <person name="Spang A."/>
            <person name="Saw J.H."/>
            <person name="Jorgensen S.L."/>
            <person name="Zaremba-Niedzwiedzka K."/>
            <person name="Martijn J."/>
            <person name="Lind A.E."/>
            <person name="van Eijk R."/>
            <person name="Schleper C."/>
            <person name="Guy L."/>
            <person name="Ettema T.J."/>
        </authorList>
    </citation>
    <scope>NUCLEOTIDE SEQUENCE</scope>
</reference>
<keyword evidence="1" id="KW-0472">Membrane</keyword>
<accession>A0A0F9DII0</accession>
<evidence type="ECO:0000313" key="2">
    <source>
        <dbReference type="EMBL" id="KKL11803.1"/>
    </source>
</evidence>
<protein>
    <submittedName>
        <fullName evidence="2">Uncharacterized protein</fullName>
    </submittedName>
</protein>
<evidence type="ECO:0000256" key="1">
    <source>
        <dbReference type="SAM" id="Phobius"/>
    </source>
</evidence>
<sequence>MLIVKLVLLPLAVWRLYRLFALDTGPHAILRKFRVKLGVKYTNDYKDWTTADGSWAEGITCVKCAPIYISIALTLIMLFLPDWVYLLCTAPFNASAIAIILENIVYAPRDRGDKKVSKRHTLSIDDC</sequence>
<dbReference type="AlphaFoldDB" id="A0A0F9DII0"/>
<keyword evidence="1" id="KW-1133">Transmembrane helix</keyword>
<keyword evidence="1" id="KW-0812">Transmembrane</keyword>
<organism evidence="2">
    <name type="scientific">marine sediment metagenome</name>
    <dbReference type="NCBI Taxonomy" id="412755"/>
    <lineage>
        <taxon>unclassified sequences</taxon>
        <taxon>metagenomes</taxon>
        <taxon>ecological metagenomes</taxon>
    </lineage>
</organism>
<dbReference type="EMBL" id="LAZR01041511">
    <property type="protein sequence ID" value="KKL11803.1"/>
    <property type="molecule type" value="Genomic_DNA"/>
</dbReference>
<name>A0A0F9DII0_9ZZZZ</name>
<gene>
    <name evidence="2" type="ORF">LCGC14_2542090</name>
</gene>
<comment type="caution">
    <text evidence="2">The sequence shown here is derived from an EMBL/GenBank/DDBJ whole genome shotgun (WGS) entry which is preliminary data.</text>
</comment>